<evidence type="ECO:0000256" key="3">
    <source>
        <dbReference type="ARBA" id="ARBA00022475"/>
    </source>
</evidence>
<feature type="transmembrane region" description="Helical" evidence="10">
    <location>
        <begin position="293"/>
        <end position="325"/>
    </location>
</feature>
<sequence length="443" mass="48188">MTARIFKLNPPQILVLGFAAIIMVGTLLLMLPIANTTGERIAFIDAFFTATSATCVTGLVVMDTGHYFSVFGQVVIAVLIQLGGLGFMTMTTLIAIVFRRKISLRERLILQQALNQNSIEGIVKLVRKVLFYSISIELIGALILTIRWSFDMPFGKALYFGVFHSISLFNNAGFDLFGDFRSLTLYVNDPVINIVSMAIIILGGLGFVVLSDLVGIRQIRKLSLHSKVVISVTSFLIIFGAVVFFILEVTNPRTLGQMDAGGKILASFFQSVTTRTTGMNTVDIAGLRQATQFFIIILMFIGASPGSTGGGIKTTTFAILIGAVISMVKGQDDVVMFRYRIPQERIFKALTITMLSLVVVIGVTMILSTTEDSQFLAILFETTSAFGTVGLSMGLTPDLSTIGKLLISLTMFVGRLGPITLGYALSKKNKELYRHPEGKIIIG</sequence>
<evidence type="ECO:0000313" key="11">
    <source>
        <dbReference type="EMBL" id="MBD7969685.1"/>
    </source>
</evidence>
<comment type="subcellular location">
    <subcellularLocation>
        <location evidence="1">Cell membrane</location>
        <topology evidence="1">Multi-pass membrane protein</topology>
    </subcellularLocation>
</comment>
<feature type="transmembrane region" description="Helical" evidence="10">
    <location>
        <begin position="346"/>
        <end position="367"/>
    </location>
</feature>
<keyword evidence="8" id="KW-0406">Ion transport</keyword>
<evidence type="ECO:0000256" key="6">
    <source>
        <dbReference type="ARBA" id="ARBA00022958"/>
    </source>
</evidence>
<gene>
    <name evidence="11" type="ORF">H9647_16610</name>
</gene>
<feature type="transmembrane region" description="Helical" evidence="10">
    <location>
        <begin position="405"/>
        <end position="425"/>
    </location>
</feature>
<reference evidence="11 12" key="1">
    <citation type="submission" date="2020-08" db="EMBL/GenBank/DDBJ databases">
        <title>A Genomic Blueprint of the Chicken Gut Microbiome.</title>
        <authorList>
            <person name="Gilroy R."/>
            <person name="Ravi A."/>
            <person name="Getino M."/>
            <person name="Pursley I."/>
            <person name="Horton D.L."/>
            <person name="Alikhan N.-F."/>
            <person name="Baker D."/>
            <person name="Gharbi K."/>
            <person name="Hall N."/>
            <person name="Watson M."/>
            <person name="Adriaenssens E.M."/>
            <person name="Foster-Nyarko E."/>
            <person name="Jarju S."/>
            <person name="Secka A."/>
            <person name="Antonio M."/>
            <person name="Oren A."/>
            <person name="Chaudhuri R."/>
            <person name="La Ragione R.M."/>
            <person name="Hildebrand F."/>
            <person name="Pallen M.J."/>
        </authorList>
    </citation>
    <scope>NUCLEOTIDE SEQUENCE [LARGE SCALE GENOMIC DNA]</scope>
    <source>
        <strain evidence="11 12">Sa2BVA9</strain>
    </source>
</reference>
<keyword evidence="2" id="KW-0813">Transport</keyword>
<evidence type="ECO:0000256" key="9">
    <source>
        <dbReference type="ARBA" id="ARBA00023136"/>
    </source>
</evidence>
<feature type="transmembrane region" description="Helical" evidence="10">
    <location>
        <begin position="373"/>
        <end position="393"/>
    </location>
</feature>
<keyword evidence="5 10" id="KW-0812">Transmembrane</keyword>
<dbReference type="InterPro" id="IPR004772">
    <property type="entry name" value="TrkH"/>
</dbReference>
<feature type="transmembrane region" description="Helical" evidence="10">
    <location>
        <begin position="191"/>
        <end position="216"/>
    </location>
</feature>
<keyword evidence="7 10" id="KW-1133">Transmembrane helix</keyword>
<evidence type="ECO:0000256" key="4">
    <source>
        <dbReference type="ARBA" id="ARBA00022538"/>
    </source>
</evidence>
<name>A0ABR8T1P8_9BACL</name>
<dbReference type="PANTHER" id="PTHR32024">
    <property type="entry name" value="TRK SYSTEM POTASSIUM UPTAKE PROTEIN TRKG-RELATED"/>
    <property type="match status" value="1"/>
</dbReference>
<evidence type="ECO:0000256" key="2">
    <source>
        <dbReference type="ARBA" id="ARBA00022448"/>
    </source>
</evidence>
<evidence type="ECO:0000256" key="1">
    <source>
        <dbReference type="ARBA" id="ARBA00004651"/>
    </source>
</evidence>
<dbReference type="RefSeq" id="WP_191802018.1">
    <property type="nucleotide sequence ID" value="NZ_JACSQL010000008.1"/>
</dbReference>
<keyword evidence="9 10" id="KW-0472">Membrane</keyword>
<evidence type="ECO:0000313" key="12">
    <source>
        <dbReference type="Proteomes" id="UP000608071"/>
    </source>
</evidence>
<feature type="transmembrane region" description="Helical" evidence="10">
    <location>
        <begin position="41"/>
        <end position="62"/>
    </location>
</feature>
<dbReference type="PANTHER" id="PTHR32024:SF1">
    <property type="entry name" value="KTR SYSTEM POTASSIUM UPTAKE PROTEIN B"/>
    <property type="match status" value="1"/>
</dbReference>
<comment type="caution">
    <text evidence="11">The sequence shown here is derived from an EMBL/GenBank/DDBJ whole genome shotgun (WGS) entry which is preliminary data.</text>
</comment>
<keyword evidence="12" id="KW-1185">Reference proteome</keyword>
<evidence type="ECO:0000256" key="5">
    <source>
        <dbReference type="ARBA" id="ARBA00022692"/>
    </source>
</evidence>
<dbReference type="InterPro" id="IPR003445">
    <property type="entry name" value="Cat_transpt"/>
</dbReference>
<evidence type="ECO:0000256" key="8">
    <source>
        <dbReference type="ARBA" id="ARBA00023065"/>
    </source>
</evidence>
<keyword evidence="4" id="KW-0633">Potassium transport</keyword>
<evidence type="ECO:0000256" key="10">
    <source>
        <dbReference type="SAM" id="Phobius"/>
    </source>
</evidence>
<feature type="transmembrane region" description="Helical" evidence="10">
    <location>
        <begin position="228"/>
        <end position="247"/>
    </location>
</feature>
<proteinExistence type="predicted"/>
<dbReference type="EMBL" id="JACSQL010000008">
    <property type="protein sequence ID" value="MBD7969685.1"/>
    <property type="molecule type" value="Genomic_DNA"/>
</dbReference>
<keyword evidence="6" id="KW-0630">Potassium</keyword>
<keyword evidence="3" id="KW-1003">Cell membrane</keyword>
<feature type="transmembrane region" description="Helical" evidence="10">
    <location>
        <begin position="12"/>
        <end position="34"/>
    </location>
</feature>
<protein>
    <submittedName>
        <fullName evidence="11">TrkH family potassium uptake protein</fullName>
    </submittedName>
</protein>
<dbReference type="Pfam" id="PF02386">
    <property type="entry name" value="TrkH"/>
    <property type="match status" value="1"/>
</dbReference>
<dbReference type="Proteomes" id="UP000608071">
    <property type="component" value="Unassembled WGS sequence"/>
</dbReference>
<dbReference type="NCBIfam" id="TIGR00933">
    <property type="entry name" value="2a38"/>
    <property type="match status" value="1"/>
</dbReference>
<feature type="transmembrane region" description="Helical" evidence="10">
    <location>
        <begin position="74"/>
        <end position="98"/>
    </location>
</feature>
<organism evidence="11 12">
    <name type="scientific">Paenibacillus gallinarum</name>
    <dbReference type="NCBI Taxonomy" id="2762232"/>
    <lineage>
        <taxon>Bacteria</taxon>
        <taxon>Bacillati</taxon>
        <taxon>Bacillota</taxon>
        <taxon>Bacilli</taxon>
        <taxon>Bacillales</taxon>
        <taxon>Paenibacillaceae</taxon>
        <taxon>Paenibacillus</taxon>
    </lineage>
</organism>
<evidence type="ECO:0000256" key="7">
    <source>
        <dbReference type="ARBA" id="ARBA00022989"/>
    </source>
</evidence>
<accession>A0ABR8T1P8</accession>
<feature type="transmembrane region" description="Helical" evidence="10">
    <location>
        <begin position="129"/>
        <end position="150"/>
    </location>
</feature>